<proteinExistence type="predicted"/>
<sequence>MLILDFLLRWQIEIGMLGAACLFVPWNRRRPHFLFRAVLGVGLLFAVAYLESALMKDGWRSALPTYVISLLLDTALLVLLIWRSFDCSPVHAMFSATCAYAVQHMTSKLAYMDVMSLLHRGPIQKWYPLLLLLLANVLVCVPIFLGFTRRFFKEGQLMFDRRKTVIYSGLFLFVAVYLSSLLEQNLDTSALTYLTSYLALNAFCVLFAVAVLSMEFSNCSMKRLESENLILEQMLENDRQQYELAKQEMEKINIRYHDLKQQYSRAPDEERAELEQEMEAIRLRYYTGNKALDIVLTQKSGLCEQAGIQLVCSVDGSCLSGMTHYHIYSMLGNAIDNAMECLAKVEDKEKKVINLSICRRADMAVICVENYTPVPPVVRDGALVTTKQDAASHGYGTKSIKSIAELYGGTADYFVEEEIFYLLITIPCAGTVARTDRAAC</sequence>
<evidence type="ECO:0000259" key="3">
    <source>
        <dbReference type="Pfam" id="PF14501"/>
    </source>
</evidence>
<feature type="transmembrane region" description="Helical" evidence="2">
    <location>
        <begin position="89"/>
        <end position="106"/>
    </location>
</feature>
<dbReference type="Gene3D" id="3.30.565.10">
    <property type="entry name" value="Histidine kinase-like ATPase, C-terminal domain"/>
    <property type="match status" value="1"/>
</dbReference>
<feature type="domain" description="Sensor histidine kinase NatK-like C-terminal" evidence="3">
    <location>
        <begin position="325"/>
        <end position="427"/>
    </location>
</feature>
<organism evidence="4 5">
    <name type="scientific">Pseudoflavonifractor intestinihominis</name>
    <dbReference type="NCBI Taxonomy" id="3133171"/>
    <lineage>
        <taxon>Bacteria</taxon>
        <taxon>Bacillati</taxon>
        <taxon>Bacillota</taxon>
        <taxon>Clostridia</taxon>
        <taxon>Eubacteriales</taxon>
        <taxon>Oscillospiraceae</taxon>
        <taxon>Pseudoflavonifractor</taxon>
    </lineage>
</organism>
<dbReference type="RefSeq" id="WP_349231359.1">
    <property type="nucleotide sequence ID" value="NZ_JBBMFK010000007.1"/>
</dbReference>
<dbReference type="InterPro" id="IPR032834">
    <property type="entry name" value="NatK-like_C"/>
</dbReference>
<keyword evidence="2" id="KW-0812">Transmembrane</keyword>
<dbReference type="Pfam" id="PF14501">
    <property type="entry name" value="HATPase_c_5"/>
    <property type="match status" value="1"/>
</dbReference>
<feature type="transmembrane region" description="Helical" evidence="2">
    <location>
        <begin position="6"/>
        <end position="26"/>
    </location>
</feature>
<evidence type="ECO:0000313" key="5">
    <source>
        <dbReference type="Proteomes" id="UP001464378"/>
    </source>
</evidence>
<accession>A0ABV1E6T3</accession>
<keyword evidence="2" id="KW-0472">Membrane</keyword>
<keyword evidence="2" id="KW-1133">Transmembrane helix</keyword>
<protein>
    <submittedName>
        <fullName evidence="4">GHKL domain-containing protein</fullName>
    </submittedName>
</protein>
<feature type="coiled-coil region" evidence="1">
    <location>
        <begin position="221"/>
        <end position="262"/>
    </location>
</feature>
<reference evidence="4 5" key="1">
    <citation type="submission" date="2024-03" db="EMBL/GenBank/DDBJ databases">
        <title>Human intestinal bacterial collection.</title>
        <authorList>
            <person name="Pauvert C."/>
            <person name="Hitch T.C.A."/>
            <person name="Clavel T."/>
        </authorList>
    </citation>
    <scope>NUCLEOTIDE SEQUENCE [LARGE SCALE GENOMIC DNA]</scope>
    <source>
        <strain evidence="4 5">CLA-AP-H29</strain>
    </source>
</reference>
<gene>
    <name evidence="4" type="ORF">WMO64_06010</name>
</gene>
<comment type="caution">
    <text evidence="4">The sequence shown here is derived from an EMBL/GenBank/DDBJ whole genome shotgun (WGS) entry which is preliminary data.</text>
</comment>
<keyword evidence="5" id="KW-1185">Reference proteome</keyword>
<dbReference type="Proteomes" id="UP001464378">
    <property type="component" value="Unassembled WGS sequence"/>
</dbReference>
<feature type="transmembrane region" description="Helical" evidence="2">
    <location>
        <begin position="165"/>
        <end position="182"/>
    </location>
</feature>
<dbReference type="EMBL" id="JBBMFK010000007">
    <property type="protein sequence ID" value="MEQ2443018.1"/>
    <property type="molecule type" value="Genomic_DNA"/>
</dbReference>
<feature type="transmembrane region" description="Helical" evidence="2">
    <location>
        <begin position="194"/>
        <end position="214"/>
    </location>
</feature>
<name>A0ABV1E6T3_9FIRM</name>
<feature type="transmembrane region" description="Helical" evidence="2">
    <location>
        <begin position="126"/>
        <end position="145"/>
    </location>
</feature>
<evidence type="ECO:0000256" key="2">
    <source>
        <dbReference type="SAM" id="Phobius"/>
    </source>
</evidence>
<dbReference type="CDD" id="cd16935">
    <property type="entry name" value="HATPase_AgrC-ComD-like"/>
    <property type="match status" value="1"/>
</dbReference>
<keyword evidence="1" id="KW-0175">Coiled coil</keyword>
<evidence type="ECO:0000256" key="1">
    <source>
        <dbReference type="SAM" id="Coils"/>
    </source>
</evidence>
<dbReference type="InterPro" id="IPR036890">
    <property type="entry name" value="HATPase_C_sf"/>
</dbReference>
<feature type="transmembrane region" description="Helical" evidence="2">
    <location>
        <begin position="62"/>
        <end position="82"/>
    </location>
</feature>
<dbReference type="SUPFAM" id="SSF55874">
    <property type="entry name" value="ATPase domain of HSP90 chaperone/DNA topoisomerase II/histidine kinase"/>
    <property type="match status" value="1"/>
</dbReference>
<feature type="transmembrane region" description="Helical" evidence="2">
    <location>
        <begin position="33"/>
        <end position="50"/>
    </location>
</feature>
<evidence type="ECO:0000313" key="4">
    <source>
        <dbReference type="EMBL" id="MEQ2443018.1"/>
    </source>
</evidence>